<dbReference type="GO" id="GO:0003729">
    <property type="term" value="F:mRNA binding"/>
    <property type="evidence" value="ECO:0007669"/>
    <property type="project" value="TreeGrafter"/>
</dbReference>
<proteinExistence type="inferred from homology"/>
<dbReference type="AlphaFoldDB" id="A0A3B4DKF9"/>
<dbReference type="FunFam" id="3.40.50.11980:FF:000001">
    <property type="entry name" value="ZC3H12A isoform 1"/>
    <property type="match status" value="1"/>
</dbReference>
<dbReference type="PANTHER" id="PTHR12876:SF28">
    <property type="entry name" value="PROTEIN KHNYN"/>
    <property type="match status" value="1"/>
</dbReference>
<dbReference type="GO" id="GO:0004521">
    <property type="term" value="F:RNA endonuclease activity"/>
    <property type="evidence" value="ECO:0007669"/>
    <property type="project" value="TreeGrafter"/>
</dbReference>
<dbReference type="Pfam" id="PF23054">
    <property type="entry name" value="UBA_N4BP1_C"/>
    <property type="match status" value="1"/>
</dbReference>
<feature type="region of interest" description="Disordered" evidence="2">
    <location>
        <begin position="495"/>
        <end position="541"/>
    </location>
</feature>
<feature type="region of interest" description="Disordered" evidence="2">
    <location>
        <begin position="239"/>
        <end position="272"/>
    </location>
</feature>
<dbReference type="InterPro" id="IPR055498">
    <property type="entry name" value="DUF7070"/>
</dbReference>
<evidence type="ECO:0000259" key="8">
    <source>
        <dbReference type="Pfam" id="PF23255"/>
    </source>
</evidence>
<dbReference type="GO" id="GO:0005634">
    <property type="term" value="C:nucleus"/>
    <property type="evidence" value="ECO:0007669"/>
    <property type="project" value="TreeGrafter"/>
</dbReference>
<feature type="domain" description="N4BP1 UBA-like" evidence="6">
    <location>
        <begin position="328"/>
        <end position="371"/>
    </location>
</feature>
<dbReference type="InterPro" id="IPR021869">
    <property type="entry name" value="RNase_Zc3h12_NYN"/>
</dbReference>
<evidence type="ECO:0000313" key="9">
    <source>
        <dbReference type="Ensembl" id="ENSPNAP00000023960.1"/>
    </source>
</evidence>
<dbReference type="Pfam" id="PF11977">
    <property type="entry name" value="RNase_Zc3h12a"/>
    <property type="match status" value="1"/>
</dbReference>
<dbReference type="CDD" id="cd09032">
    <property type="entry name" value="KH-I_N4BP1_like_rpt1"/>
    <property type="match status" value="1"/>
</dbReference>
<dbReference type="Ensembl" id="ENSPNAT00000011321.2">
    <property type="protein sequence ID" value="ENSPNAP00000023960.1"/>
    <property type="gene ID" value="ENSPNAG00000008440.2"/>
</dbReference>
<dbReference type="InterPro" id="IPR056631">
    <property type="entry name" value="UBA_N4BP1"/>
</dbReference>
<dbReference type="Pfam" id="PF23052">
    <property type="entry name" value="KH_N4BP1_2nd"/>
    <property type="match status" value="1"/>
</dbReference>
<feature type="compositionally biased region" description="Basic and acidic residues" evidence="2">
    <location>
        <begin position="528"/>
        <end position="541"/>
    </location>
</feature>
<dbReference type="GeneTree" id="ENSGT00940000161519"/>
<reference evidence="9 10" key="1">
    <citation type="submission" date="2020-10" db="EMBL/GenBank/DDBJ databases">
        <title>Pygocentrus nattereri (red-bellied piranha) genome, fPygNat1, primary haplotype.</title>
        <authorList>
            <person name="Myers G."/>
            <person name="Meyer A."/>
            <person name="Karagic N."/>
            <person name="Pippel M."/>
            <person name="Winkler S."/>
            <person name="Tracey A."/>
            <person name="Wood J."/>
            <person name="Formenti G."/>
            <person name="Howe K."/>
            <person name="Fedrigo O."/>
            <person name="Jarvis E.D."/>
        </authorList>
    </citation>
    <scope>NUCLEOTIDE SEQUENCE [LARGE SCALE GENOMIC DNA]</scope>
</reference>
<feature type="compositionally biased region" description="Basic and acidic residues" evidence="2">
    <location>
        <begin position="495"/>
        <end position="521"/>
    </location>
</feature>
<evidence type="ECO:0000259" key="5">
    <source>
        <dbReference type="Pfam" id="PF23052"/>
    </source>
</evidence>
<dbReference type="Pfam" id="PF23255">
    <property type="entry name" value="DUF7070"/>
    <property type="match status" value="1"/>
</dbReference>
<dbReference type="Proteomes" id="UP001501920">
    <property type="component" value="Chromosome 22"/>
</dbReference>
<feature type="domain" description="N4BP1 C-terminal UBA" evidence="7">
    <location>
        <begin position="909"/>
        <end position="955"/>
    </location>
</feature>
<dbReference type="InterPro" id="IPR056578">
    <property type="entry name" value="UBA_N4BP1_C"/>
</dbReference>
<dbReference type="Gene3D" id="3.40.50.11980">
    <property type="match status" value="1"/>
</dbReference>
<gene>
    <name evidence="9" type="primary">KHNYN</name>
</gene>
<dbReference type="PANTHER" id="PTHR12876">
    <property type="entry name" value="N4BP1-RELATED"/>
    <property type="match status" value="1"/>
</dbReference>
<feature type="region of interest" description="Disordered" evidence="2">
    <location>
        <begin position="886"/>
        <end position="910"/>
    </location>
</feature>
<dbReference type="Pfam" id="PF23053">
    <property type="entry name" value="UBA_N4BP1"/>
    <property type="match status" value="1"/>
</dbReference>
<dbReference type="CTD" id="23351"/>
<sequence length="962" mass="107459">MALSAVPGLGVKIEGEQQMEDEFTCPGVLRGCLLDLKNTVERVFRVILTIGGEEDAYTSQDGQIWLQLKGRKIDMEAAKLFVKGVVNQEAQNEVQYPKNLHCVFCGARGLFVDCLIRITSAHIKVGSVGCLLIFGLAEPVVKAYSLITGLAYKYRNSQLEPIDIASESLDSRRTFKSLVERPEDSYTLDLLALPVVVKEALLDLFKQSGVGSSTLDSAAVSAGSRTLLELQENIDRLMHRKSTEHRTPDVLGKQNGTYLSHTPRSDFSPKSQNYYIKNKEEQPREEKGLSGTSHSQFLHCSVGVSQHTEEQQESEQQEEYLLSTGSKQEHEHLLKFFTAMGYDEQLVCRVLTRTGPREPSQVLDLIQQEQDISGIQIEHSNARVLAQEALPGLTKEASQGLEPSVDFNLIKQKQEKSGIPIEHSNARVLDQEALPGITREAGVGVNGASGTKEDDFVLGVVKKAAASCGYTEENVAEVYSTRPQLTPHELIHELQRMGMRDPENRGDDERKRAVKTEEQQRKAAPSHKLRETDFKEENQVDWKSEVTKTEKPENNRGISLSEKSTKTEVVQVDVRERTSAEPRIQGPLMQTDTVDWSVKPARPSTFHSQTIQTFRHSIRGPPQPSYPLSPVHPIVSEQQINAQMENPANRPKYKHGPPPSKTGAVVTGSQRFLESLEKPFDLQLTNTSGDSGLRQIIIDGSNVAMSHGLGMFFSCRGIALAVEYFWNRGHREITVLVPQWRQKKDPKIKEQQFLTQLQDLRLLSFTPSREVMGQRINSYDDRMMLQFAQQTDGVIVTNDNMRDLVEESGAWKEIIKKRLLQYLFAGDLFMVPDDPLGRGGPHLNDFLRKQNSSPALGSHSFAGVASSCSLASPPRAHTEVLQYRELTTGGTSRPKKSGRAPPKGEEKANRSAEETLRLKQKLVHIFPGQDSVVMMTLQCHPTITDINDLSTFILEQQEGIND</sequence>
<evidence type="ECO:0000313" key="10">
    <source>
        <dbReference type="Proteomes" id="UP001501920"/>
    </source>
</evidence>
<evidence type="ECO:0000259" key="3">
    <source>
        <dbReference type="Pfam" id="PF11977"/>
    </source>
</evidence>
<reference evidence="9" key="2">
    <citation type="submission" date="2025-08" db="UniProtKB">
        <authorList>
            <consortium name="Ensembl"/>
        </authorList>
    </citation>
    <scope>IDENTIFICATION</scope>
</reference>
<reference evidence="9" key="3">
    <citation type="submission" date="2025-09" db="UniProtKB">
        <authorList>
            <consortium name="Ensembl"/>
        </authorList>
    </citation>
    <scope>IDENTIFICATION</scope>
</reference>
<organism evidence="9 10">
    <name type="scientific">Pygocentrus nattereri</name>
    <name type="common">Red-bellied piranha</name>
    <dbReference type="NCBI Taxonomy" id="42514"/>
    <lineage>
        <taxon>Eukaryota</taxon>
        <taxon>Metazoa</taxon>
        <taxon>Chordata</taxon>
        <taxon>Craniata</taxon>
        <taxon>Vertebrata</taxon>
        <taxon>Euteleostomi</taxon>
        <taxon>Actinopterygii</taxon>
        <taxon>Neopterygii</taxon>
        <taxon>Teleostei</taxon>
        <taxon>Ostariophysi</taxon>
        <taxon>Characiformes</taxon>
        <taxon>Characoidei</taxon>
        <taxon>Pygocentrus</taxon>
    </lineage>
</organism>
<evidence type="ECO:0000256" key="1">
    <source>
        <dbReference type="ARBA" id="ARBA00038274"/>
    </source>
</evidence>
<evidence type="ECO:0000259" key="7">
    <source>
        <dbReference type="Pfam" id="PF23054"/>
    </source>
</evidence>
<name>A0A3B4DKF9_PYGNA</name>
<protein>
    <submittedName>
        <fullName evidence="9">Uncharacterized protein</fullName>
    </submittedName>
</protein>
<dbReference type="GeneID" id="108434322"/>
<dbReference type="OrthoDB" id="392925at2759"/>
<dbReference type="GO" id="GO:0036464">
    <property type="term" value="C:cytoplasmic ribonucleoprotein granule"/>
    <property type="evidence" value="ECO:0007669"/>
    <property type="project" value="TreeGrafter"/>
</dbReference>
<comment type="similarity">
    <text evidence="1">Belongs to the N4BP1 family.</text>
</comment>
<dbReference type="RefSeq" id="XP_017564846.1">
    <property type="nucleotide sequence ID" value="XM_017709357.2"/>
</dbReference>
<feature type="domain" description="N4BP1 first type I KH-domain" evidence="4">
    <location>
        <begin position="21"/>
        <end position="87"/>
    </location>
</feature>
<dbReference type="Pfam" id="PF23050">
    <property type="entry name" value="KH_N4BP1_1st"/>
    <property type="match status" value="1"/>
</dbReference>
<dbReference type="STRING" id="42514.ENSPNAP00000023960"/>
<dbReference type="InterPro" id="IPR056630">
    <property type="entry name" value="KH_N4BP1_2nd"/>
</dbReference>
<dbReference type="OMA" id="SCGYTEQ"/>
<evidence type="ECO:0000259" key="6">
    <source>
        <dbReference type="Pfam" id="PF23053"/>
    </source>
</evidence>
<evidence type="ECO:0000256" key="2">
    <source>
        <dbReference type="SAM" id="MobiDB-lite"/>
    </source>
</evidence>
<feature type="domain" description="N4BP1 second type I KH-domain" evidence="5">
    <location>
        <begin position="88"/>
        <end position="206"/>
    </location>
</feature>
<keyword evidence="10" id="KW-1185">Reference proteome</keyword>
<feature type="domain" description="RNase NYN" evidence="3">
    <location>
        <begin position="693"/>
        <end position="844"/>
    </location>
</feature>
<dbReference type="CDD" id="cd18728">
    <property type="entry name" value="PIN_N4BP1-like"/>
    <property type="match status" value="1"/>
</dbReference>
<dbReference type="InterPro" id="IPR051101">
    <property type="entry name" value="ZC3H12/N4BP1_RNase_Reg"/>
</dbReference>
<evidence type="ECO:0000259" key="4">
    <source>
        <dbReference type="Pfam" id="PF23050"/>
    </source>
</evidence>
<dbReference type="InterPro" id="IPR056629">
    <property type="entry name" value="KH_N4BP1_1st"/>
</dbReference>
<feature type="domain" description="DUF7070" evidence="8">
    <location>
        <begin position="452"/>
        <end position="499"/>
    </location>
</feature>
<accession>A0A3B4DKF9</accession>